<dbReference type="GO" id="GO:0015807">
    <property type="term" value="P:L-amino acid transport"/>
    <property type="evidence" value="ECO:0007669"/>
    <property type="project" value="TreeGrafter"/>
</dbReference>
<dbReference type="InterPro" id="IPR052156">
    <property type="entry name" value="BCAA_Transport_ATP-bd_LivF"/>
</dbReference>
<dbReference type="GO" id="GO:0016887">
    <property type="term" value="F:ATP hydrolysis activity"/>
    <property type="evidence" value="ECO:0007669"/>
    <property type="project" value="InterPro"/>
</dbReference>
<name>A0A7C5L7A4_CALS0</name>
<dbReference type="PROSITE" id="PS50893">
    <property type="entry name" value="ABC_TRANSPORTER_2"/>
    <property type="match status" value="1"/>
</dbReference>
<dbReference type="PANTHER" id="PTHR43820:SF4">
    <property type="entry name" value="HIGH-AFFINITY BRANCHED-CHAIN AMINO ACID TRANSPORT ATP-BINDING PROTEIN LIVF"/>
    <property type="match status" value="1"/>
</dbReference>
<dbReference type="AlphaFoldDB" id="A0A7C5L7A4"/>
<dbReference type="GO" id="GO:0005524">
    <property type="term" value="F:ATP binding"/>
    <property type="evidence" value="ECO:0007669"/>
    <property type="project" value="UniProtKB-KW"/>
</dbReference>
<keyword evidence="4 7" id="KW-0067">ATP-binding</keyword>
<dbReference type="SUPFAM" id="SSF52540">
    <property type="entry name" value="P-loop containing nucleoside triphosphate hydrolases"/>
    <property type="match status" value="1"/>
</dbReference>
<evidence type="ECO:0000256" key="3">
    <source>
        <dbReference type="ARBA" id="ARBA00022741"/>
    </source>
</evidence>
<proteinExistence type="inferred from homology"/>
<keyword evidence="2" id="KW-0813">Transport</keyword>
<evidence type="ECO:0000259" key="6">
    <source>
        <dbReference type="PROSITE" id="PS50893"/>
    </source>
</evidence>
<dbReference type="InterPro" id="IPR003593">
    <property type="entry name" value="AAA+_ATPase"/>
</dbReference>
<accession>A0A7C5L7A4</accession>
<dbReference type="InterPro" id="IPR027417">
    <property type="entry name" value="P-loop_NTPase"/>
</dbReference>
<comment type="caution">
    <text evidence="7">The sequence shown here is derived from an EMBL/GenBank/DDBJ whole genome shotgun (WGS) entry which is preliminary data.</text>
</comment>
<evidence type="ECO:0000256" key="1">
    <source>
        <dbReference type="ARBA" id="ARBA00005417"/>
    </source>
</evidence>
<dbReference type="PANTHER" id="PTHR43820">
    <property type="entry name" value="HIGH-AFFINITY BRANCHED-CHAIN AMINO ACID TRANSPORT ATP-BINDING PROTEIN LIVF"/>
    <property type="match status" value="1"/>
</dbReference>
<evidence type="ECO:0000256" key="4">
    <source>
        <dbReference type="ARBA" id="ARBA00022840"/>
    </source>
</evidence>
<dbReference type="Gene3D" id="3.40.50.300">
    <property type="entry name" value="P-loop containing nucleotide triphosphate hydrolases"/>
    <property type="match status" value="1"/>
</dbReference>
<sequence length="237" mass="25964">MNDVLNVVNLDAFYGKAQILFGLNFSVKKGEIVSLIGRNGVGKTTLLKAIMNISVSKRGKVFLNGHDITSLPTHAIASKGIAYMPDYAGLIPGVSVLDNFRLAFGKKSVDLDFAYQVYPEVKSLLDRRADSLSGGERKIVGLLRTFLMNPSVLLVDEPTEGVSPIIASRIYSIITRMKESGLSVLLVEQGIRYKILSQIAERFLVMVNGKIVLETTSDRLGQEIDQIRKYLAVGGET</sequence>
<evidence type="ECO:0000256" key="2">
    <source>
        <dbReference type="ARBA" id="ARBA00022448"/>
    </source>
</evidence>
<dbReference type="SMART" id="SM00382">
    <property type="entry name" value="AAA"/>
    <property type="match status" value="1"/>
</dbReference>
<keyword evidence="5" id="KW-0029">Amino-acid transport</keyword>
<keyword evidence="3" id="KW-0547">Nucleotide-binding</keyword>
<comment type="similarity">
    <text evidence="1">Belongs to the ABC transporter superfamily.</text>
</comment>
<gene>
    <name evidence="7" type="ORF">ENM11_02555</name>
</gene>
<evidence type="ECO:0000313" key="7">
    <source>
        <dbReference type="EMBL" id="HHK68022.1"/>
    </source>
</evidence>
<dbReference type="EMBL" id="DRWN01000022">
    <property type="protein sequence ID" value="HHK68022.1"/>
    <property type="molecule type" value="Genomic_DNA"/>
</dbReference>
<reference evidence="7" key="1">
    <citation type="journal article" date="2020" name="mSystems">
        <title>Genome- and Community-Level Interaction Insights into Carbon Utilization and Element Cycling Functions of Hydrothermarchaeota in Hydrothermal Sediment.</title>
        <authorList>
            <person name="Zhou Z."/>
            <person name="Liu Y."/>
            <person name="Xu W."/>
            <person name="Pan J."/>
            <person name="Luo Z.H."/>
            <person name="Li M."/>
        </authorList>
    </citation>
    <scope>NUCLEOTIDE SEQUENCE [LARGE SCALE GENOMIC DNA]</scope>
    <source>
        <strain evidence="7">SpSt-1056</strain>
    </source>
</reference>
<feature type="domain" description="ABC transporter" evidence="6">
    <location>
        <begin position="5"/>
        <end position="233"/>
    </location>
</feature>
<dbReference type="Pfam" id="PF00005">
    <property type="entry name" value="ABC_tran"/>
    <property type="match status" value="1"/>
</dbReference>
<dbReference type="GO" id="GO:0015658">
    <property type="term" value="F:branched-chain amino acid transmembrane transporter activity"/>
    <property type="evidence" value="ECO:0007669"/>
    <property type="project" value="TreeGrafter"/>
</dbReference>
<evidence type="ECO:0000256" key="5">
    <source>
        <dbReference type="ARBA" id="ARBA00022970"/>
    </source>
</evidence>
<organism evidence="7">
    <name type="scientific">Caldiarchaeum subterraneum</name>
    <dbReference type="NCBI Taxonomy" id="311458"/>
    <lineage>
        <taxon>Archaea</taxon>
        <taxon>Nitrososphaerota</taxon>
        <taxon>Candidatus Caldarchaeales</taxon>
        <taxon>Candidatus Caldarchaeaceae</taxon>
        <taxon>Candidatus Caldarchaeum</taxon>
    </lineage>
</organism>
<dbReference type="InterPro" id="IPR003439">
    <property type="entry name" value="ABC_transporter-like_ATP-bd"/>
</dbReference>
<protein>
    <submittedName>
        <fullName evidence="7">ATP-binding cassette domain-containing protein</fullName>
    </submittedName>
</protein>